<evidence type="ECO:0000313" key="2">
    <source>
        <dbReference type="EMBL" id="KAH0738302.1"/>
    </source>
</evidence>
<evidence type="ECO:0000313" key="3">
    <source>
        <dbReference type="Proteomes" id="UP000826656"/>
    </source>
</evidence>
<reference evidence="2 3" key="1">
    <citation type="journal article" date="2021" name="bioRxiv">
        <title>Chromosome-scale and haplotype-resolved genome assembly of a tetraploid potato cultivar.</title>
        <authorList>
            <person name="Sun H."/>
            <person name="Jiao W.-B."/>
            <person name="Krause K."/>
            <person name="Campoy J.A."/>
            <person name="Goel M."/>
            <person name="Folz-Donahue K."/>
            <person name="Kukat C."/>
            <person name="Huettel B."/>
            <person name="Schneeberger K."/>
        </authorList>
    </citation>
    <scope>NUCLEOTIDE SEQUENCE [LARGE SCALE GENOMIC DNA]</scope>
    <source>
        <strain evidence="2">SolTubOtavaFocal</strain>
        <tissue evidence="2">Leaves</tissue>
    </source>
</reference>
<sequence>MTCIFQVCAVAAPPQNSVRSIHGLLSPDWVMLETIALAHEVNANQLMKFLAISIILYRSETHLVMAQKIEAKVQYLALSKTSQNLRSATVYQLTLLEEQKILASEQAHMVHVLGDAEAKAVVLKTQTKKLENYSEDLASTAEKLKLQKKVCKYSLCFFIQLVLFTVVVGLFLMQMSPDHAKLVPT</sequence>
<keyword evidence="3" id="KW-1185">Reference proteome</keyword>
<keyword evidence="1" id="KW-0812">Transmembrane</keyword>
<protein>
    <submittedName>
        <fullName evidence="2">Uncharacterized protein</fullName>
    </submittedName>
</protein>
<dbReference type="Proteomes" id="UP000826656">
    <property type="component" value="Unassembled WGS sequence"/>
</dbReference>
<feature type="transmembrane region" description="Helical" evidence="1">
    <location>
        <begin position="153"/>
        <end position="173"/>
    </location>
</feature>
<gene>
    <name evidence="2" type="ORF">KY290_037007</name>
</gene>
<keyword evidence="1" id="KW-1133">Transmembrane helix</keyword>
<dbReference type="InterPro" id="IPR044696">
    <property type="entry name" value="WIP1/2/3"/>
</dbReference>
<organism evidence="2 3">
    <name type="scientific">Solanum tuberosum</name>
    <name type="common">Potato</name>
    <dbReference type="NCBI Taxonomy" id="4113"/>
    <lineage>
        <taxon>Eukaryota</taxon>
        <taxon>Viridiplantae</taxon>
        <taxon>Streptophyta</taxon>
        <taxon>Embryophyta</taxon>
        <taxon>Tracheophyta</taxon>
        <taxon>Spermatophyta</taxon>
        <taxon>Magnoliopsida</taxon>
        <taxon>eudicotyledons</taxon>
        <taxon>Gunneridae</taxon>
        <taxon>Pentapetalae</taxon>
        <taxon>asterids</taxon>
        <taxon>lamiids</taxon>
        <taxon>Solanales</taxon>
        <taxon>Solanaceae</taxon>
        <taxon>Solanoideae</taxon>
        <taxon>Solaneae</taxon>
        <taxon>Solanum</taxon>
    </lineage>
</organism>
<dbReference type="PANTHER" id="PTHR34562:SF8">
    <property type="entry name" value="WPP DOMAIN-INTERACTING PROTEIN 1"/>
    <property type="match status" value="1"/>
</dbReference>
<comment type="caution">
    <text evidence="2">The sequence shown here is derived from an EMBL/GenBank/DDBJ whole genome shotgun (WGS) entry which is preliminary data.</text>
</comment>
<name>A0ABQ7TW03_SOLTU</name>
<dbReference type="PANTHER" id="PTHR34562">
    <property type="entry name" value="WPP DOMAIN-INTERACTING PROTEIN 2"/>
    <property type="match status" value="1"/>
</dbReference>
<dbReference type="EMBL" id="JAIVGD010000028">
    <property type="protein sequence ID" value="KAH0738302.1"/>
    <property type="molecule type" value="Genomic_DNA"/>
</dbReference>
<proteinExistence type="predicted"/>
<keyword evidence="1" id="KW-0472">Membrane</keyword>
<evidence type="ECO:0000256" key="1">
    <source>
        <dbReference type="SAM" id="Phobius"/>
    </source>
</evidence>
<accession>A0ABQ7TW03</accession>